<comment type="caution">
    <text evidence="2">The sequence shown here is derived from an EMBL/GenBank/DDBJ whole genome shotgun (WGS) entry which is preliminary data.</text>
</comment>
<evidence type="ECO:0000313" key="2">
    <source>
        <dbReference type="EMBL" id="OIT40454.1"/>
    </source>
</evidence>
<dbReference type="Gramene" id="OIT40454">
    <property type="protein sequence ID" value="OIT40454"/>
    <property type="gene ID" value="A4A49_56962"/>
</dbReference>
<feature type="compositionally biased region" description="Polar residues" evidence="1">
    <location>
        <begin position="11"/>
        <end position="23"/>
    </location>
</feature>
<evidence type="ECO:0000313" key="3">
    <source>
        <dbReference type="Proteomes" id="UP000187609"/>
    </source>
</evidence>
<dbReference type="EMBL" id="MJEQ01000023">
    <property type="protein sequence ID" value="OIT40454.1"/>
    <property type="molecule type" value="Genomic_DNA"/>
</dbReference>
<feature type="region of interest" description="Disordered" evidence="1">
    <location>
        <begin position="72"/>
        <end position="152"/>
    </location>
</feature>
<dbReference type="AlphaFoldDB" id="A0A314LIP0"/>
<accession>A0A314LIP0</accession>
<keyword evidence="3" id="KW-1185">Reference proteome</keyword>
<evidence type="ECO:0000256" key="1">
    <source>
        <dbReference type="SAM" id="MobiDB-lite"/>
    </source>
</evidence>
<protein>
    <submittedName>
        <fullName evidence="2">Uncharacterized protein</fullName>
    </submittedName>
</protein>
<dbReference type="Proteomes" id="UP000187609">
    <property type="component" value="Unassembled WGS sequence"/>
</dbReference>
<feature type="region of interest" description="Disordered" evidence="1">
    <location>
        <begin position="1"/>
        <end position="49"/>
    </location>
</feature>
<feature type="compositionally biased region" description="Polar residues" evidence="1">
    <location>
        <begin position="180"/>
        <end position="190"/>
    </location>
</feature>
<organism evidence="2 3">
    <name type="scientific">Nicotiana attenuata</name>
    <name type="common">Coyote tobacco</name>
    <dbReference type="NCBI Taxonomy" id="49451"/>
    <lineage>
        <taxon>Eukaryota</taxon>
        <taxon>Viridiplantae</taxon>
        <taxon>Streptophyta</taxon>
        <taxon>Embryophyta</taxon>
        <taxon>Tracheophyta</taxon>
        <taxon>Spermatophyta</taxon>
        <taxon>Magnoliopsida</taxon>
        <taxon>eudicotyledons</taxon>
        <taxon>Gunneridae</taxon>
        <taxon>Pentapetalae</taxon>
        <taxon>asterids</taxon>
        <taxon>lamiids</taxon>
        <taxon>Solanales</taxon>
        <taxon>Solanaceae</taxon>
        <taxon>Nicotianoideae</taxon>
        <taxon>Nicotianeae</taxon>
        <taxon>Nicotiana</taxon>
    </lineage>
</organism>
<feature type="non-terminal residue" evidence="2">
    <location>
        <position position="190"/>
    </location>
</feature>
<proteinExistence type="predicted"/>
<feature type="compositionally biased region" description="Polar residues" evidence="1">
    <location>
        <begin position="72"/>
        <end position="96"/>
    </location>
</feature>
<feature type="region of interest" description="Disordered" evidence="1">
    <location>
        <begin position="169"/>
        <end position="190"/>
    </location>
</feature>
<sequence length="190" mass="20507">VTLGGFMMGDQSINPAPTLSQSSKAKKYKNGKRYDPNHHLHPPTATGPPTGLLVGSCLARARPLIRLHTGQQGNCADSAKSGTPCQSDNGSLQQGLNGIRPSLMAIDGQQRQPSTDYRPTSPQQPHPPKFPISPLLPRSDERGPSCGASLHSDQLAIKTHNFHSKEIELLTTPEEHSTRNLHNTGDSQEE</sequence>
<feature type="compositionally biased region" description="Basic and acidic residues" evidence="1">
    <location>
        <begin position="169"/>
        <end position="178"/>
    </location>
</feature>
<feature type="compositionally biased region" description="Polar residues" evidence="1">
    <location>
        <begin position="109"/>
        <end position="121"/>
    </location>
</feature>
<reference evidence="2" key="1">
    <citation type="submission" date="2016-11" db="EMBL/GenBank/DDBJ databases">
        <title>The genome of Nicotiana attenuata.</title>
        <authorList>
            <person name="Xu S."/>
            <person name="Brockmoeller T."/>
            <person name="Gaquerel E."/>
            <person name="Navarro A."/>
            <person name="Kuhl H."/>
            <person name="Gase K."/>
            <person name="Ling Z."/>
            <person name="Zhou W."/>
            <person name="Kreitzer C."/>
            <person name="Stanke M."/>
            <person name="Tang H."/>
            <person name="Lyons E."/>
            <person name="Pandey P."/>
            <person name="Pandey S.P."/>
            <person name="Timmermann B."/>
            <person name="Baldwin I.T."/>
        </authorList>
    </citation>
    <scope>NUCLEOTIDE SEQUENCE [LARGE SCALE GENOMIC DNA]</scope>
    <source>
        <strain evidence="2">UT</strain>
    </source>
</reference>
<name>A0A314LIP0_NICAT</name>
<feature type="non-terminal residue" evidence="2">
    <location>
        <position position="1"/>
    </location>
</feature>
<feature type="compositionally biased region" description="Pro residues" evidence="1">
    <location>
        <begin position="122"/>
        <end position="131"/>
    </location>
</feature>
<gene>
    <name evidence="2" type="ORF">A4A49_56962</name>
</gene>